<organism evidence="1 2">
    <name type="scientific">Pseudothermotoga lettingae (strain ATCC BAA-301 / DSM 14385 / NBRC 107922 / TMO)</name>
    <name type="common">Thermotoga lettingae</name>
    <dbReference type="NCBI Taxonomy" id="416591"/>
    <lineage>
        <taxon>Bacteria</taxon>
        <taxon>Thermotogati</taxon>
        <taxon>Thermotogota</taxon>
        <taxon>Thermotogae</taxon>
        <taxon>Thermotogales</taxon>
        <taxon>Thermotogaceae</taxon>
        <taxon>Pseudothermotoga</taxon>
    </lineage>
</organism>
<protein>
    <submittedName>
        <fullName evidence="1">Peptidase M19 renal dipeptidase</fullName>
    </submittedName>
</protein>
<reference evidence="1 2" key="2">
    <citation type="journal article" date="2009" name="Proc. Natl. Acad. Sci. U.S.A.">
        <title>On the chimeric nature, thermophilic origin, and phylogenetic placement of the Thermotogales.</title>
        <authorList>
            <person name="Zhaxybayeva O."/>
            <person name="Swithers K.S."/>
            <person name="Lapierre P."/>
            <person name="Fournier G.P."/>
            <person name="Bickhart D.M."/>
            <person name="DeBoy R.T."/>
            <person name="Nelson K.E."/>
            <person name="Nesbo C.L."/>
            <person name="Doolittle W.F."/>
            <person name="Gogarten J.P."/>
            <person name="Noll K.M."/>
        </authorList>
    </citation>
    <scope>NUCLEOTIDE SEQUENCE [LARGE SCALE GENOMIC DNA]</scope>
    <source>
        <strain evidence="2">ATCC BAA-301 / DSM 14385 / NBRC 107922 / TMO</strain>
    </source>
</reference>
<gene>
    <name evidence="1" type="ordered locus">Tlet_0134</name>
</gene>
<dbReference type="AlphaFoldDB" id="A8F3H0"/>
<sequence>MKVFDGHSDIWYDAFLKNHHKENILLSYHIPRLKAGNICGVNAAVWTNPKSENPMEKFMQMIAIRSKYMRETENNELIFAENGLQINKAIKSEKIFVISSIEGLIGIGNNIDFIATLYDLGFRVISLTWNEANTLAAGCGCNDDSKGLSDFGRQAVKIIENIKIVLDVSHLSEKSFWDVVKIAQKPFIATHSNAYSLCPVPRNLKDDQIKAIAESGGLIGISALPQIVDRENPSLEKVVKHIIYVTNLIGVDHICLGFDFFDYLTTDNIIQNQKQTTGLEDVTRVPTLIECLKKSGFGEKDIEKIALLNFLNFLQKMI</sequence>
<dbReference type="KEGG" id="tle:Tlet_0134"/>
<dbReference type="PANTHER" id="PTHR10443:SF12">
    <property type="entry name" value="DIPEPTIDASE"/>
    <property type="match status" value="1"/>
</dbReference>
<accession>A8F3H0</accession>
<dbReference type="RefSeq" id="WP_012002185.1">
    <property type="nucleotide sequence ID" value="NC_009828.1"/>
</dbReference>
<dbReference type="CDD" id="cd01301">
    <property type="entry name" value="rDP_like"/>
    <property type="match status" value="1"/>
</dbReference>
<dbReference type="InterPro" id="IPR008257">
    <property type="entry name" value="Pept_M19"/>
</dbReference>
<evidence type="ECO:0000313" key="1">
    <source>
        <dbReference type="EMBL" id="ABV32704.1"/>
    </source>
</evidence>
<keyword evidence="2" id="KW-1185">Reference proteome</keyword>
<dbReference type="GO" id="GO:0070573">
    <property type="term" value="F:metallodipeptidase activity"/>
    <property type="evidence" value="ECO:0007669"/>
    <property type="project" value="InterPro"/>
</dbReference>
<dbReference type="HOGENOM" id="CLU_031404_2_1_0"/>
<proteinExistence type="predicted"/>
<name>A8F3H0_PSELT</name>
<dbReference type="PANTHER" id="PTHR10443">
    <property type="entry name" value="MICROSOMAL DIPEPTIDASE"/>
    <property type="match status" value="1"/>
</dbReference>
<dbReference type="EMBL" id="CP000812">
    <property type="protein sequence ID" value="ABV32704.1"/>
    <property type="molecule type" value="Genomic_DNA"/>
</dbReference>
<dbReference type="SUPFAM" id="SSF51556">
    <property type="entry name" value="Metallo-dependent hydrolases"/>
    <property type="match status" value="1"/>
</dbReference>
<dbReference type="PROSITE" id="PS51365">
    <property type="entry name" value="RENAL_DIPEPTIDASE_2"/>
    <property type="match status" value="1"/>
</dbReference>
<dbReference type="GO" id="GO:0006508">
    <property type="term" value="P:proteolysis"/>
    <property type="evidence" value="ECO:0007669"/>
    <property type="project" value="InterPro"/>
</dbReference>
<dbReference type="STRING" id="416591.Tlet_0134"/>
<dbReference type="Pfam" id="PF01244">
    <property type="entry name" value="Peptidase_M19"/>
    <property type="match status" value="1"/>
</dbReference>
<dbReference type="InterPro" id="IPR032466">
    <property type="entry name" value="Metal_Hydrolase"/>
</dbReference>
<dbReference type="Gene3D" id="3.20.20.140">
    <property type="entry name" value="Metal-dependent hydrolases"/>
    <property type="match status" value="1"/>
</dbReference>
<reference evidence="1 2" key="1">
    <citation type="submission" date="2007-08" db="EMBL/GenBank/DDBJ databases">
        <title>Complete sequence of Thermotoga lettingae TMO.</title>
        <authorList>
            <consortium name="US DOE Joint Genome Institute"/>
            <person name="Copeland A."/>
            <person name="Lucas S."/>
            <person name="Lapidus A."/>
            <person name="Barry K."/>
            <person name="Glavina del Rio T."/>
            <person name="Dalin E."/>
            <person name="Tice H."/>
            <person name="Pitluck S."/>
            <person name="Foster B."/>
            <person name="Bruce D."/>
            <person name="Schmutz J."/>
            <person name="Larimer F."/>
            <person name="Land M."/>
            <person name="Hauser L."/>
            <person name="Kyrpides N."/>
            <person name="Mikhailova N."/>
            <person name="Nelson K."/>
            <person name="Gogarten J.P."/>
            <person name="Noll K."/>
            <person name="Richardson P."/>
        </authorList>
    </citation>
    <scope>NUCLEOTIDE SEQUENCE [LARGE SCALE GENOMIC DNA]</scope>
    <source>
        <strain evidence="2">ATCC BAA-301 / DSM 14385 / NBRC 107922 / TMO</strain>
    </source>
</reference>
<dbReference type="Proteomes" id="UP000002016">
    <property type="component" value="Chromosome"/>
</dbReference>
<evidence type="ECO:0000313" key="2">
    <source>
        <dbReference type="Proteomes" id="UP000002016"/>
    </source>
</evidence>
<dbReference type="eggNOG" id="COG2355">
    <property type="taxonomic scope" value="Bacteria"/>
</dbReference>